<dbReference type="PRINTS" id="PR00834">
    <property type="entry name" value="PROTEASES2C"/>
</dbReference>
<reference evidence="7 8" key="1">
    <citation type="submission" date="2019-01" db="EMBL/GenBank/DDBJ databases">
        <title>PMF-metabolizing Aryl O-demethylase.</title>
        <authorList>
            <person name="Kim M."/>
        </authorList>
    </citation>
    <scope>NUCLEOTIDE SEQUENCE [LARGE SCALE GENOMIC DNA]</scope>
    <source>
        <strain evidence="7 8">PMF1</strain>
    </source>
</reference>
<feature type="compositionally biased region" description="Polar residues" evidence="4">
    <location>
        <begin position="100"/>
        <end position="111"/>
    </location>
</feature>
<keyword evidence="2 7" id="KW-0645">Protease</keyword>
<evidence type="ECO:0000256" key="4">
    <source>
        <dbReference type="SAM" id="MobiDB-lite"/>
    </source>
</evidence>
<dbReference type="Gene3D" id="2.30.42.10">
    <property type="match status" value="1"/>
</dbReference>
<protein>
    <submittedName>
        <fullName evidence="7">Serine protease HhoB</fullName>
    </submittedName>
</protein>
<keyword evidence="5" id="KW-0812">Transmembrane</keyword>
<dbReference type="RefSeq" id="WP_205730541.1">
    <property type="nucleotide sequence ID" value="NZ_CP035945.1"/>
</dbReference>
<feature type="compositionally biased region" description="Basic and acidic residues" evidence="4">
    <location>
        <begin position="1"/>
        <end position="18"/>
    </location>
</feature>
<proteinExistence type="inferred from homology"/>
<dbReference type="KEGG" id="bpro:PMF13cell1_05505"/>
<gene>
    <name evidence="7" type="primary">hhoB_2</name>
    <name evidence="7" type="ORF">PMF13cell1_05505</name>
</gene>
<keyword evidence="3" id="KW-0378">Hydrolase</keyword>
<dbReference type="InterPro" id="IPR009003">
    <property type="entry name" value="Peptidase_S1_PA"/>
</dbReference>
<dbReference type="SUPFAM" id="SSF50494">
    <property type="entry name" value="Trypsin-like serine proteases"/>
    <property type="match status" value="1"/>
</dbReference>
<name>A0A4P6M3V9_9FIRM</name>
<comment type="similarity">
    <text evidence="1">Belongs to the peptidase S1C family.</text>
</comment>
<accession>A0A4P6M3V9</accession>
<feature type="compositionally biased region" description="Acidic residues" evidence="4">
    <location>
        <begin position="87"/>
        <end position="99"/>
    </location>
</feature>
<dbReference type="PANTHER" id="PTHR22939:SF129">
    <property type="entry name" value="SERINE PROTEASE HTRA2, MITOCHONDRIAL"/>
    <property type="match status" value="1"/>
</dbReference>
<dbReference type="Pfam" id="PF13365">
    <property type="entry name" value="Trypsin_2"/>
    <property type="match status" value="1"/>
</dbReference>
<evidence type="ECO:0000256" key="5">
    <source>
        <dbReference type="SAM" id="Phobius"/>
    </source>
</evidence>
<keyword evidence="5" id="KW-1133">Transmembrane helix</keyword>
<dbReference type="EMBL" id="CP035945">
    <property type="protein sequence ID" value="QBE99911.1"/>
    <property type="molecule type" value="Genomic_DNA"/>
</dbReference>
<dbReference type="Proteomes" id="UP000289794">
    <property type="component" value="Chromosome"/>
</dbReference>
<sequence>MDDGKKENLRHDDEKQEQDTGADNYEFLKETIKERPIDKKKLARHAGFLAAGGILFGLAAALTFAYVEPKIEKNVQSKEVPYVNIPGDEEPGTQEEPSSEDNGQGEQQTGDNAGEDSQAAQADSREITLDDYKNLYTEILKQAEEPKKAMVTVIGSKKDEDWFQTPYENQISGLIVADNGQEMFILTEYRIVENVDRIQVVFCDGSMVDARFQKADKNTGFAILKVPVSDIPAETKEKIITAPLGNSYGLNQGEPVIAIGSPMGYSDSVAYGVVTSTTNSVSKVDAEYGILTTDIVGSGDGSGILVNLKGEVVGVIAQSFAKADTKNIITGLSISQTKDLIENLSNNKDIIYMGITGQTITTEISEKKGIPKGVFVEGVEVDSPAMQADIRNADVIVEVNKEKVETVKGYQQQLKSCKAGSVIEVKAMRQGTEGYVEVTFEVTLGAL</sequence>
<evidence type="ECO:0000256" key="1">
    <source>
        <dbReference type="ARBA" id="ARBA00010541"/>
    </source>
</evidence>
<dbReference type="SUPFAM" id="SSF50156">
    <property type="entry name" value="PDZ domain-like"/>
    <property type="match status" value="1"/>
</dbReference>
<evidence type="ECO:0000256" key="2">
    <source>
        <dbReference type="ARBA" id="ARBA00022670"/>
    </source>
</evidence>
<organism evidence="7 8">
    <name type="scientific">Blautia producta</name>
    <dbReference type="NCBI Taxonomy" id="33035"/>
    <lineage>
        <taxon>Bacteria</taxon>
        <taxon>Bacillati</taxon>
        <taxon>Bacillota</taxon>
        <taxon>Clostridia</taxon>
        <taxon>Lachnospirales</taxon>
        <taxon>Lachnospiraceae</taxon>
        <taxon>Blautia</taxon>
    </lineage>
</organism>
<feature type="region of interest" description="Disordered" evidence="4">
    <location>
        <begin position="79"/>
        <end position="124"/>
    </location>
</feature>
<evidence type="ECO:0000256" key="3">
    <source>
        <dbReference type="ARBA" id="ARBA00022801"/>
    </source>
</evidence>
<feature type="region of interest" description="Disordered" evidence="4">
    <location>
        <begin position="1"/>
        <end position="25"/>
    </location>
</feature>
<dbReference type="Pfam" id="PF13180">
    <property type="entry name" value="PDZ_2"/>
    <property type="match status" value="1"/>
</dbReference>
<evidence type="ECO:0000259" key="6">
    <source>
        <dbReference type="SMART" id="SM00228"/>
    </source>
</evidence>
<keyword evidence="5" id="KW-0472">Membrane</keyword>
<dbReference type="AlphaFoldDB" id="A0A4P6M3V9"/>
<feature type="domain" description="PDZ" evidence="6">
    <location>
        <begin position="351"/>
        <end position="431"/>
    </location>
</feature>
<evidence type="ECO:0000313" key="7">
    <source>
        <dbReference type="EMBL" id="QBE99911.1"/>
    </source>
</evidence>
<dbReference type="InterPro" id="IPR036034">
    <property type="entry name" value="PDZ_sf"/>
</dbReference>
<dbReference type="Gene3D" id="2.40.10.120">
    <property type="match status" value="1"/>
</dbReference>
<evidence type="ECO:0000313" key="8">
    <source>
        <dbReference type="Proteomes" id="UP000289794"/>
    </source>
</evidence>
<dbReference type="InterPro" id="IPR001940">
    <property type="entry name" value="Peptidase_S1C"/>
</dbReference>
<dbReference type="SMART" id="SM00228">
    <property type="entry name" value="PDZ"/>
    <property type="match status" value="1"/>
</dbReference>
<feature type="transmembrane region" description="Helical" evidence="5">
    <location>
        <begin position="46"/>
        <end position="67"/>
    </location>
</feature>
<dbReference type="PANTHER" id="PTHR22939">
    <property type="entry name" value="SERINE PROTEASE FAMILY S1C HTRA-RELATED"/>
    <property type="match status" value="1"/>
</dbReference>
<dbReference type="GO" id="GO:0004252">
    <property type="term" value="F:serine-type endopeptidase activity"/>
    <property type="evidence" value="ECO:0007669"/>
    <property type="project" value="InterPro"/>
</dbReference>
<dbReference type="GO" id="GO:0006508">
    <property type="term" value="P:proteolysis"/>
    <property type="evidence" value="ECO:0007669"/>
    <property type="project" value="UniProtKB-KW"/>
</dbReference>
<dbReference type="InterPro" id="IPR001478">
    <property type="entry name" value="PDZ"/>
</dbReference>